<dbReference type="SMART" id="SM00471">
    <property type="entry name" value="HDc"/>
    <property type="match status" value="1"/>
</dbReference>
<dbReference type="EMBL" id="NGJZ01000001">
    <property type="protein sequence ID" value="RSU08020.1"/>
    <property type="molecule type" value="Genomic_DNA"/>
</dbReference>
<feature type="domain" description="HD/PDEase" evidence="2">
    <location>
        <begin position="506"/>
        <end position="662"/>
    </location>
</feature>
<keyword evidence="4" id="KW-1185">Reference proteome</keyword>
<accession>A0A430AIU4</accession>
<feature type="transmembrane region" description="Helical" evidence="1">
    <location>
        <begin position="287"/>
        <end position="309"/>
    </location>
</feature>
<feature type="transmembrane region" description="Helical" evidence="1">
    <location>
        <begin position="346"/>
        <end position="365"/>
    </location>
</feature>
<dbReference type="NCBIfam" id="TIGR00277">
    <property type="entry name" value="HDIG"/>
    <property type="match status" value="1"/>
</dbReference>
<comment type="caution">
    <text evidence="3">The sequence shown here is derived from an EMBL/GenBank/DDBJ whole genome shotgun (WGS) entry which is preliminary data.</text>
</comment>
<dbReference type="OrthoDB" id="9806952at2"/>
<dbReference type="Pfam" id="PF01966">
    <property type="entry name" value="HD"/>
    <property type="match status" value="1"/>
</dbReference>
<evidence type="ECO:0000256" key="1">
    <source>
        <dbReference type="SAM" id="Phobius"/>
    </source>
</evidence>
<name>A0A430AIU4_9ENTE</name>
<keyword evidence="1" id="KW-0812">Transmembrane</keyword>
<feature type="transmembrane region" description="Helical" evidence="1">
    <location>
        <begin position="451"/>
        <end position="473"/>
    </location>
</feature>
<dbReference type="InterPro" id="IPR011621">
    <property type="entry name" value="Metal-dep_PHydrolase_7TM_intra"/>
</dbReference>
<reference evidence="3 4" key="1">
    <citation type="submission" date="2017-05" db="EMBL/GenBank/DDBJ databases">
        <title>Vagococcus spp. assemblies.</title>
        <authorList>
            <person name="Gulvik C.A."/>
        </authorList>
    </citation>
    <scope>NUCLEOTIDE SEQUENCE [LARGE SCALE GENOMIC DNA]</scope>
    <source>
        <strain evidence="3 4">DSM 24756</strain>
    </source>
</reference>
<dbReference type="Pfam" id="PF07697">
    <property type="entry name" value="7TMR-HDED"/>
    <property type="match status" value="1"/>
</dbReference>
<feature type="transmembrane region" description="Helical" evidence="1">
    <location>
        <begin position="424"/>
        <end position="445"/>
    </location>
</feature>
<dbReference type="Pfam" id="PF07698">
    <property type="entry name" value="7TM-7TMR_HD"/>
    <property type="match status" value="1"/>
</dbReference>
<dbReference type="InterPro" id="IPR006675">
    <property type="entry name" value="HDIG_dom"/>
</dbReference>
<dbReference type="InterPro" id="IPR011624">
    <property type="entry name" value="Metal-dep_PHydrolase_7TM_extra"/>
</dbReference>
<evidence type="ECO:0000259" key="2">
    <source>
        <dbReference type="SMART" id="SM00471"/>
    </source>
</evidence>
<feature type="transmembrane region" description="Helical" evidence="1">
    <location>
        <begin position="321"/>
        <end position="340"/>
    </location>
</feature>
<keyword evidence="1" id="KW-1133">Transmembrane helix</keyword>
<organism evidence="3 4">
    <name type="scientific">Vagococcus entomophilus</name>
    <dbReference type="NCBI Taxonomy" id="1160095"/>
    <lineage>
        <taxon>Bacteria</taxon>
        <taxon>Bacillati</taxon>
        <taxon>Bacillota</taxon>
        <taxon>Bacilli</taxon>
        <taxon>Lactobacillales</taxon>
        <taxon>Enterococcaceae</taxon>
        <taxon>Vagococcus</taxon>
    </lineage>
</organism>
<sequence>MKLDRSIVQKHLGKKFVIAVLAIFSLVLFAIMYHNVHQKHVNLKEGQLAEETIRANKTIENKYETEEKRKLAAEAVTPEYSYDSDKSSQQIALIEQLFDMVQSVSNAADKSYQEKLKDTKRTSEPQAATAEDKIATLKGKFEKLDQDSISFYQNFSTGFYESLFTLSTTDLKTVEERSVALIETHMKNHIRNNTLKKEKESAVREIDEMNIGASLKEIVRNITDTSIVVNEVANQKKTDELKKNARNNVNPVMIYQGEIVVREGVQLDSKAMQKLELLGMTSREVSFFPVVALACAILMQLGMFVYVLAQANEWKSRVRCVSFYATTMLVSILIMEFLQYFQTDSITYLALLFPAAFCPLVLSIFINRITGIMAAIFQVVFALFIYYDLIGTSTLLMIVFSYLFTGVVATVMKRERIGSQLGVALAWLVGFPIAFVVILSIYQGFQITDAQFWSTLVCALVGEILTFLLSIGLHPYIELVLNDDSIMVLNELSNPNQPLLKRLLEEAPGTYHHSMMVASLSANAVAEIGGRSLLTRVACYYHDIGKIKHANFFVENLPAGAENPHNFLLPEDSKEIIFGHVTEGAKILEKEKMPQMVIDVCRQHHGKTLMKYFFVKAQERDPEVKEEDFRYPGPKPQTREAGVINIADSAEAAVRAMDHPTNEKIKVFVHNLVQTRIEDGQLDESGLTLNEIRIIEKSIVNGLCSTFHSRIKYPKMKSEAEKMKEEQEKRG</sequence>
<dbReference type="InterPro" id="IPR003607">
    <property type="entry name" value="HD/PDEase_dom"/>
</dbReference>
<dbReference type="PANTHER" id="PTHR36442:SF1">
    <property type="entry name" value="CYCLIC-DI-AMP PHOSPHODIESTERASE PGPH"/>
    <property type="match status" value="1"/>
</dbReference>
<dbReference type="CDD" id="cd00077">
    <property type="entry name" value="HDc"/>
    <property type="match status" value="1"/>
</dbReference>
<proteinExistence type="predicted"/>
<dbReference type="CDD" id="cd06174">
    <property type="entry name" value="MFS"/>
    <property type="match status" value="1"/>
</dbReference>
<dbReference type="AlphaFoldDB" id="A0A430AIU4"/>
<evidence type="ECO:0000313" key="4">
    <source>
        <dbReference type="Proteomes" id="UP000288669"/>
    </source>
</evidence>
<feature type="transmembrane region" description="Helical" evidence="1">
    <location>
        <begin position="12"/>
        <end position="33"/>
    </location>
</feature>
<evidence type="ECO:0000313" key="3">
    <source>
        <dbReference type="EMBL" id="RSU08020.1"/>
    </source>
</evidence>
<dbReference type="RefSeq" id="WP_126822206.1">
    <property type="nucleotide sequence ID" value="NZ_JBHLWU010000001.1"/>
</dbReference>
<dbReference type="SUPFAM" id="SSF109604">
    <property type="entry name" value="HD-domain/PDEase-like"/>
    <property type="match status" value="1"/>
</dbReference>
<protein>
    <recommendedName>
        <fullName evidence="2">HD/PDEase domain-containing protein</fullName>
    </recommendedName>
</protein>
<dbReference type="InterPro" id="IPR006674">
    <property type="entry name" value="HD_domain"/>
</dbReference>
<dbReference type="InterPro" id="IPR052722">
    <property type="entry name" value="PgpH_phosphodiesterase"/>
</dbReference>
<dbReference type="Proteomes" id="UP000288669">
    <property type="component" value="Unassembled WGS sequence"/>
</dbReference>
<dbReference type="PANTHER" id="PTHR36442">
    <property type="entry name" value="CYCLIC-DI-AMP PHOSPHODIESTERASE PGPH"/>
    <property type="match status" value="1"/>
</dbReference>
<dbReference type="Gene3D" id="1.10.3210.10">
    <property type="entry name" value="Hypothetical protein af1432"/>
    <property type="match status" value="1"/>
</dbReference>
<gene>
    <name evidence="3" type="ORF">CBF30_01910</name>
</gene>
<keyword evidence="1" id="KW-0472">Membrane</keyword>